<gene>
    <name evidence="2" type="ORF">CDAUBV1_LOCUS13356</name>
</gene>
<protein>
    <submittedName>
        <fullName evidence="2">Uncharacterized protein</fullName>
    </submittedName>
</protein>
<dbReference type="PANTHER" id="PTHR43975">
    <property type="entry name" value="ZGC:101858"/>
    <property type="match status" value="1"/>
</dbReference>
<sequence>MELISLAEKVALITGASSGIGRATAILFSRLGSRIALIGRDENRLKETLSACSSAARESNPKFTGPEIEWFIPITADLADPKQVESAYRDTLKHFRRLDILVNGAGILIADTVEKMDVKVFEKTMDVNLRAAMLLTHYAIPELVKSKGAIVNVSSVCGNRSFPGVISYCVSKAALDQFTKCTALELAPKGVRVNSVNPGVVVTPLQRRGGMSEEDYVKFLERSKESHPLGRPGEPEEVAKAIAYLASSASSFTTGDLLMVDGGRGCMCPR</sequence>
<dbReference type="EMBL" id="CAXLJL010000501">
    <property type="protein sequence ID" value="CAL5138526.1"/>
    <property type="molecule type" value="Genomic_DNA"/>
</dbReference>
<dbReference type="PRINTS" id="PR00080">
    <property type="entry name" value="SDRFAMILY"/>
</dbReference>
<dbReference type="PROSITE" id="PS00061">
    <property type="entry name" value="ADH_SHORT"/>
    <property type="match status" value="1"/>
</dbReference>
<evidence type="ECO:0000313" key="3">
    <source>
        <dbReference type="Proteomes" id="UP001497525"/>
    </source>
</evidence>
<dbReference type="Proteomes" id="UP001497525">
    <property type="component" value="Unassembled WGS sequence"/>
</dbReference>
<dbReference type="PANTHER" id="PTHR43975:SF2">
    <property type="entry name" value="EG:BACR7A4.14 PROTEIN-RELATED"/>
    <property type="match status" value="1"/>
</dbReference>
<dbReference type="Pfam" id="PF13561">
    <property type="entry name" value="adh_short_C2"/>
    <property type="match status" value="1"/>
</dbReference>
<evidence type="ECO:0000256" key="1">
    <source>
        <dbReference type="ARBA" id="ARBA00023002"/>
    </source>
</evidence>
<dbReference type="FunFam" id="3.40.50.720:FF:000084">
    <property type="entry name" value="Short-chain dehydrogenase reductase"/>
    <property type="match status" value="1"/>
</dbReference>
<accession>A0AAV2TPT8</accession>
<dbReference type="InterPro" id="IPR002347">
    <property type="entry name" value="SDR_fam"/>
</dbReference>
<dbReference type="InterPro" id="IPR020904">
    <property type="entry name" value="Sc_DH/Rdtase_CS"/>
</dbReference>
<reference evidence="2" key="1">
    <citation type="submission" date="2024-06" db="EMBL/GenBank/DDBJ databases">
        <authorList>
            <person name="Liu X."/>
            <person name="Lenzi L."/>
            <person name="Haldenby T S."/>
            <person name="Uol C."/>
        </authorList>
    </citation>
    <scope>NUCLEOTIDE SEQUENCE</scope>
</reference>
<evidence type="ECO:0000313" key="2">
    <source>
        <dbReference type="EMBL" id="CAL5138526.1"/>
    </source>
</evidence>
<dbReference type="PRINTS" id="PR00081">
    <property type="entry name" value="GDHRDH"/>
</dbReference>
<dbReference type="AlphaFoldDB" id="A0AAV2TPT8"/>
<dbReference type="Gene3D" id="3.40.50.720">
    <property type="entry name" value="NAD(P)-binding Rossmann-like Domain"/>
    <property type="match status" value="1"/>
</dbReference>
<dbReference type="GO" id="GO:0016491">
    <property type="term" value="F:oxidoreductase activity"/>
    <property type="evidence" value="ECO:0007669"/>
    <property type="project" value="UniProtKB-KW"/>
</dbReference>
<dbReference type="SUPFAM" id="SSF51735">
    <property type="entry name" value="NAD(P)-binding Rossmann-fold domains"/>
    <property type="match status" value="1"/>
</dbReference>
<organism evidence="2 3">
    <name type="scientific">Calicophoron daubneyi</name>
    <name type="common">Rumen fluke</name>
    <name type="synonym">Paramphistomum daubneyi</name>
    <dbReference type="NCBI Taxonomy" id="300641"/>
    <lineage>
        <taxon>Eukaryota</taxon>
        <taxon>Metazoa</taxon>
        <taxon>Spiralia</taxon>
        <taxon>Lophotrochozoa</taxon>
        <taxon>Platyhelminthes</taxon>
        <taxon>Trematoda</taxon>
        <taxon>Digenea</taxon>
        <taxon>Plagiorchiida</taxon>
        <taxon>Pronocephalata</taxon>
        <taxon>Paramphistomoidea</taxon>
        <taxon>Paramphistomidae</taxon>
        <taxon>Calicophoron</taxon>
    </lineage>
</organism>
<proteinExistence type="predicted"/>
<keyword evidence="1" id="KW-0560">Oxidoreductase</keyword>
<comment type="caution">
    <text evidence="2">The sequence shown here is derived from an EMBL/GenBank/DDBJ whole genome shotgun (WGS) entry which is preliminary data.</text>
</comment>
<name>A0AAV2TPT8_CALDB</name>
<dbReference type="InterPro" id="IPR036291">
    <property type="entry name" value="NAD(P)-bd_dom_sf"/>
</dbReference>